<evidence type="ECO:0000256" key="3">
    <source>
        <dbReference type="ARBA" id="ARBA00023115"/>
    </source>
</evidence>
<evidence type="ECO:0000259" key="5">
    <source>
        <dbReference type="PROSITE" id="PS51006"/>
    </source>
</evidence>
<evidence type="ECO:0000256" key="2">
    <source>
        <dbReference type="ARBA" id="ARBA00022679"/>
    </source>
</evidence>
<dbReference type="SUPFAM" id="SSF53335">
    <property type="entry name" value="S-adenosyl-L-methionine-dependent methyltransferases"/>
    <property type="match status" value="1"/>
</dbReference>
<dbReference type="PROSITE" id="PS51006">
    <property type="entry name" value="PABS_2"/>
    <property type="match status" value="1"/>
</dbReference>
<dbReference type="InterPro" id="IPR029063">
    <property type="entry name" value="SAM-dependent_MTases_sf"/>
</dbReference>
<dbReference type="EMBL" id="ACGK02000001">
    <property type="protein sequence ID" value="EGF23270.1"/>
    <property type="molecule type" value="Genomic_DNA"/>
</dbReference>
<dbReference type="eggNOG" id="COG0421">
    <property type="taxonomic scope" value="Bacteria"/>
</dbReference>
<dbReference type="InterPro" id="IPR030374">
    <property type="entry name" value="PABS"/>
</dbReference>
<dbReference type="GO" id="GO:0006596">
    <property type="term" value="P:polyamine biosynthetic process"/>
    <property type="evidence" value="ECO:0007669"/>
    <property type="project" value="UniProtKB-UniRule"/>
</dbReference>
<organism evidence="6 7">
    <name type="scientific">Fannyhessea vaginae DSM 15829</name>
    <dbReference type="NCBI Taxonomy" id="525256"/>
    <lineage>
        <taxon>Bacteria</taxon>
        <taxon>Bacillati</taxon>
        <taxon>Actinomycetota</taxon>
        <taxon>Coriobacteriia</taxon>
        <taxon>Coriobacteriales</taxon>
        <taxon>Atopobiaceae</taxon>
        <taxon>Fannyhessea</taxon>
    </lineage>
</organism>
<dbReference type="NCBIfam" id="NF037959">
    <property type="entry name" value="MFS_SpdSyn"/>
    <property type="match status" value="1"/>
</dbReference>
<reference evidence="6 7" key="1">
    <citation type="submission" date="2011-02" db="EMBL/GenBank/DDBJ databases">
        <authorList>
            <person name="Muzny D."/>
            <person name="Qin X."/>
            <person name="Buhay C."/>
            <person name="Dugan-Rocha S."/>
            <person name="Ding Y."/>
            <person name="Chen G."/>
            <person name="Hawes A."/>
            <person name="Holder M."/>
            <person name="Jhangiani S."/>
            <person name="Johnson A."/>
            <person name="Khan Z."/>
            <person name="Li Z."/>
            <person name="Liu W."/>
            <person name="Liu X."/>
            <person name="Perez L."/>
            <person name="Shen H."/>
            <person name="Wang Q."/>
            <person name="Watt J."/>
            <person name="Xi L."/>
            <person name="Xin Y."/>
            <person name="Zhou J."/>
            <person name="Deng J."/>
            <person name="Jiang H."/>
            <person name="Liu Y."/>
            <person name="Qu J."/>
            <person name="Song X.-Z."/>
            <person name="Zhang L."/>
            <person name="Villasana D."/>
            <person name="Johnson A."/>
            <person name="Liu J."/>
            <person name="Liyanage D."/>
            <person name="Lorensuhewa L."/>
            <person name="Robinson T."/>
            <person name="Song A."/>
            <person name="Song B.-B."/>
            <person name="Dinh H."/>
            <person name="Thornton R."/>
            <person name="Coyle M."/>
            <person name="Francisco L."/>
            <person name="Jackson L."/>
            <person name="Javaid M."/>
            <person name="Korchina V."/>
            <person name="Kovar C."/>
            <person name="Mata R."/>
            <person name="Mathew T."/>
            <person name="Ngo R."/>
            <person name="Nguyen L."/>
            <person name="Nguyen N."/>
            <person name="Okwuonu G."/>
            <person name="Ongeri F."/>
            <person name="Pham C."/>
            <person name="Simmons D."/>
            <person name="Wilczek-Boney K."/>
            <person name="Hale W."/>
            <person name="Jakkamsetti A."/>
            <person name="Pham P."/>
            <person name="Ruth R."/>
            <person name="San Lucas F."/>
            <person name="Warren J."/>
            <person name="Zhang J."/>
            <person name="Zhao Z."/>
            <person name="Zhou C."/>
            <person name="Zhu D."/>
            <person name="Lee S."/>
            <person name="Bess C."/>
            <person name="Blankenburg K."/>
            <person name="Forbes L."/>
            <person name="Fu Q."/>
            <person name="Gubbala S."/>
            <person name="Hirani K."/>
            <person name="Jayaseelan J.C."/>
            <person name="Lara F."/>
            <person name="Munidasa M."/>
            <person name="Palculict T."/>
            <person name="Patil S."/>
            <person name="Pu L.-L."/>
            <person name="Saada N."/>
            <person name="Tang L."/>
            <person name="Weissenberger G."/>
            <person name="Zhu Y."/>
            <person name="Hemphill L."/>
            <person name="Shang Y."/>
            <person name="Youmans B."/>
            <person name="Ayvaz T."/>
            <person name="Ross M."/>
            <person name="Santibanez J."/>
            <person name="Aqrawi P."/>
            <person name="Gross S."/>
            <person name="Joshi V."/>
            <person name="Fowler G."/>
            <person name="Nazareth L."/>
            <person name="Reid J."/>
            <person name="Worley K."/>
            <person name="Petrosino J."/>
            <person name="Highlander S."/>
            <person name="Gibbs R."/>
        </authorList>
    </citation>
    <scope>NUCLEOTIDE SEQUENCE [LARGE SCALE GENOMIC DNA]</scope>
    <source>
        <strain evidence="6 7">DSM 15829</strain>
    </source>
</reference>
<accession>F1T3H6</accession>
<keyword evidence="2 4" id="KW-0808">Transferase</keyword>
<dbReference type="GO" id="GO:0010487">
    <property type="term" value="F:thermospermine synthase activity"/>
    <property type="evidence" value="ECO:0007669"/>
    <property type="project" value="TreeGrafter"/>
</dbReference>
<protein>
    <recommendedName>
        <fullName evidence="5">PABS domain-containing protein</fullName>
    </recommendedName>
</protein>
<feature type="domain" description="PABS" evidence="5">
    <location>
        <begin position="1"/>
        <end position="256"/>
    </location>
</feature>
<gene>
    <name evidence="6" type="ORF">HMPREF0091_10217</name>
</gene>
<keyword evidence="3 4" id="KW-0620">Polyamine biosynthesis</keyword>
<evidence type="ECO:0000256" key="1">
    <source>
        <dbReference type="ARBA" id="ARBA00007867"/>
    </source>
</evidence>
<evidence type="ECO:0000313" key="7">
    <source>
        <dbReference type="Proteomes" id="UP000005947"/>
    </source>
</evidence>
<feature type="active site" description="Proton acceptor" evidence="4">
    <location>
        <position position="170"/>
    </location>
</feature>
<keyword evidence="7" id="KW-1185">Reference proteome</keyword>
<proteinExistence type="inferred from homology"/>
<dbReference type="Proteomes" id="UP000005947">
    <property type="component" value="Unassembled WGS sequence"/>
</dbReference>
<dbReference type="PANTHER" id="PTHR43317:SF1">
    <property type="entry name" value="THERMOSPERMINE SYNTHASE ACAULIS5"/>
    <property type="match status" value="1"/>
</dbReference>
<dbReference type="AlphaFoldDB" id="F1T3H6"/>
<evidence type="ECO:0000313" key="6">
    <source>
        <dbReference type="EMBL" id="EGF23270.1"/>
    </source>
</evidence>
<evidence type="ECO:0000256" key="4">
    <source>
        <dbReference type="PROSITE-ProRule" id="PRU00354"/>
    </source>
</evidence>
<dbReference type="Pfam" id="PF01564">
    <property type="entry name" value="Spermine_synth"/>
    <property type="match status" value="1"/>
</dbReference>
<sequence>MRGAHLFIKSKFGPVLIFDSQDKQKTPIRLLNVGNKFQSVCYLQKELRYKLVCIYHQYMMQVVELAHKEAGKTLVIGAGGYSLPKWMWAHYPNMQVSVVEIDPTITKLAKRFFFLQQTLDAFCKNSYQELNYPACLEEQRPSTCRARIIHADGVHYLQHTQETYDVIINDAFAGKNALISLANQEGARLLKSRLRADGVYLANIISPLDMSSGSVLHKVIASMQTQFAYVYLIPEDEEDPRVVANNVLVASNLALKITKSYRVEPLLSH</sequence>
<comment type="caution">
    <text evidence="6">The sequence shown here is derived from an EMBL/GenBank/DDBJ whole genome shotgun (WGS) entry which is preliminary data.</text>
</comment>
<comment type="similarity">
    <text evidence="1">Belongs to the spermidine/spermine synthase family.</text>
</comment>
<dbReference type="PANTHER" id="PTHR43317">
    <property type="entry name" value="THERMOSPERMINE SYNTHASE ACAULIS5"/>
    <property type="match status" value="1"/>
</dbReference>
<dbReference type="Gene3D" id="3.40.50.150">
    <property type="entry name" value="Vaccinia Virus protein VP39"/>
    <property type="match status" value="1"/>
</dbReference>
<name>F1T3H6_9ACTN</name>